<feature type="signal peptide" evidence="1">
    <location>
        <begin position="1"/>
        <end position="26"/>
    </location>
</feature>
<proteinExistence type="predicted"/>
<accession>A0A6N4WA52</accession>
<reference evidence="3 4" key="1">
    <citation type="journal article" date="2019" name="Emerg. Microbes Infect.">
        <title>Comprehensive subspecies identification of 175 nontuberculous mycobacteria species based on 7547 genomic profiles.</title>
        <authorList>
            <person name="Matsumoto Y."/>
            <person name="Kinjo T."/>
            <person name="Motooka D."/>
            <person name="Nabeya D."/>
            <person name="Jung N."/>
            <person name="Uechi K."/>
            <person name="Horii T."/>
            <person name="Iida T."/>
            <person name="Fujita J."/>
            <person name="Nakamura S."/>
        </authorList>
    </citation>
    <scope>NUCLEOTIDE SEQUENCE [LARGE SCALE GENOMIC DNA]</scope>
    <source>
        <strain evidence="3 4">JCM 30275</strain>
    </source>
</reference>
<feature type="chain" id="PRO_5027023419" description="CDGP domain-containing protein" evidence="1">
    <location>
        <begin position="27"/>
        <end position="88"/>
    </location>
</feature>
<feature type="domain" description="CDGP" evidence="2">
    <location>
        <begin position="28"/>
        <end position="85"/>
    </location>
</feature>
<organism evidence="3 4">
    <name type="scientific">Mycolicibacterium anyangense</name>
    <dbReference type="NCBI Taxonomy" id="1431246"/>
    <lineage>
        <taxon>Bacteria</taxon>
        <taxon>Bacillati</taxon>
        <taxon>Actinomycetota</taxon>
        <taxon>Actinomycetes</taxon>
        <taxon>Mycobacteriales</taxon>
        <taxon>Mycobacteriaceae</taxon>
        <taxon>Mycolicibacterium</taxon>
    </lineage>
</organism>
<evidence type="ECO:0000313" key="3">
    <source>
        <dbReference type="EMBL" id="BBZ77635.1"/>
    </source>
</evidence>
<name>A0A6N4WA52_9MYCO</name>
<dbReference type="Pfam" id="PF24238">
    <property type="entry name" value="CDGP"/>
    <property type="match status" value="1"/>
</dbReference>
<keyword evidence="4" id="KW-1185">Reference proteome</keyword>
<dbReference type="Proteomes" id="UP000467249">
    <property type="component" value="Chromosome"/>
</dbReference>
<protein>
    <recommendedName>
        <fullName evidence="2">CDGP domain-containing protein</fullName>
    </recommendedName>
</protein>
<dbReference type="AlphaFoldDB" id="A0A6N4WA52"/>
<keyword evidence="1" id="KW-0732">Signal</keyword>
<evidence type="ECO:0000313" key="4">
    <source>
        <dbReference type="Proteomes" id="UP000467249"/>
    </source>
</evidence>
<gene>
    <name evidence="3" type="ORF">MANY_29720</name>
</gene>
<dbReference type="KEGG" id="many:MANY_29720"/>
<sequence>MKKGLAAVLVAGLTGLGVATAPPALADGCGQFVFGGNGGGQCDGPFYPDGSFQRCVTVYVLGIGGTNCFIVPAGAPQPGSAPPAQQPA</sequence>
<evidence type="ECO:0000256" key="1">
    <source>
        <dbReference type="SAM" id="SignalP"/>
    </source>
</evidence>
<dbReference type="EMBL" id="AP022620">
    <property type="protein sequence ID" value="BBZ77635.1"/>
    <property type="molecule type" value="Genomic_DNA"/>
</dbReference>
<dbReference type="RefSeq" id="WP_163804927.1">
    <property type="nucleotide sequence ID" value="NZ_AP022620.1"/>
</dbReference>
<dbReference type="InterPro" id="IPR056271">
    <property type="entry name" value="CDGP_dom"/>
</dbReference>
<evidence type="ECO:0000259" key="2">
    <source>
        <dbReference type="Pfam" id="PF24238"/>
    </source>
</evidence>